<feature type="signal peptide" evidence="1">
    <location>
        <begin position="1"/>
        <end position="19"/>
    </location>
</feature>
<name>A0AA36M3R4_CYLNA</name>
<feature type="chain" id="PRO_5041328707" evidence="1">
    <location>
        <begin position="20"/>
        <end position="130"/>
    </location>
</feature>
<protein>
    <submittedName>
        <fullName evidence="2">Uncharacterized protein</fullName>
    </submittedName>
</protein>
<evidence type="ECO:0000313" key="3">
    <source>
        <dbReference type="Proteomes" id="UP001176961"/>
    </source>
</evidence>
<keyword evidence="1" id="KW-0732">Signal</keyword>
<evidence type="ECO:0000256" key="1">
    <source>
        <dbReference type="SAM" id="SignalP"/>
    </source>
</evidence>
<evidence type="ECO:0000313" key="2">
    <source>
        <dbReference type="EMBL" id="CAJ0596616.1"/>
    </source>
</evidence>
<organism evidence="2 3">
    <name type="scientific">Cylicocyclus nassatus</name>
    <name type="common">Nematode worm</name>
    <dbReference type="NCBI Taxonomy" id="53992"/>
    <lineage>
        <taxon>Eukaryota</taxon>
        <taxon>Metazoa</taxon>
        <taxon>Ecdysozoa</taxon>
        <taxon>Nematoda</taxon>
        <taxon>Chromadorea</taxon>
        <taxon>Rhabditida</taxon>
        <taxon>Rhabditina</taxon>
        <taxon>Rhabditomorpha</taxon>
        <taxon>Strongyloidea</taxon>
        <taxon>Strongylidae</taxon>
        <taxon>Cylicocyclus</taxon>
    </lineage>
</organism>
<reference evidence="2" key="1">
    <citation type="submission" date="2023-07" db="EMBL/GenBank/DDBJ databases">
        <authorList>
            <consortium name="CYATHOMIX"/>
        </authorList>
    </citation>
    <scope>NUCLEOTIDE SEQUENCE</scope>
    <source>
        <strain evidence="2">N/A</strain>
    </source>
</reference>
<comment type="caution">
    <text evidence="2">The sequence shown here is derived from an EMBL/GenBank/DDBJ whole genome shotgun (WGS) entry which is preliminary data.</text>
</comment>
<dbReference type="EMBL" id="CATQJL010000223">
    <property type="protein sequence ID" value="CAJ0596616.1"/>
    <property type="molecule type" value="Genomic_DNA"/>
</dbReference>
<dbReference type="Proteomes" id="UP001176961">
    <property type="component" value="Unassembled WGS sequence"/>
</dbReference>
<dbReference type="AlphaFoldDB" id="A0AA36M3R4"/>
<keyword evidence="3" id="KW-1185">Reference proteome</keyword>
<accession>A0AA36M3R4</accession>
<gene>
    <name evidence="2" type="ORF">CYNAS_LOCUS8599</name>
</gene>
<proteinExistence type="predicted"/>
<sequence>MPSFFLFILLLTIFAYSFGHLVDYWAQRSNVQITFKPRYHCCVSISSDVNALFQDYGKKIGISTSDMEIRQIGRCTSDSNTRKYDAFVMDCDGFQRFLYHLRPSTYYNIGMAYVECGHIDLANEAYNCTQ</sequence>